<dbReference type="Proteomes" id="UP001232992">
    <property type="component" value="Unassembled WGS sequence"/>
</dbReference>
<keyword evidence="3" id="KW-1185">Reference proteome</keyword>
<dbReference type="RefSeq" id="WP_347179097.1">
    <property type="nucleotide sequence ID" value="NZ_JAQOSQ010000022.1"/>
</dbReference>
<sequence>MKEKLLNGLNTLLVINLFLVLFSFAWFAIALVGRSLDIPLGFDLWYRLWEPVFTPAIGILMAGAIISGITSWVSKQFSSSN</sequence>
<protein>
    <submittedName>
        <fullName evidence="2">Uncharacterized protein</fullName>
    </submittedName>
</protein>
<evidence type="ECO:0000313" key="2">
    <source>
        <dbReference type="EMBL" id="MDJ1184926.1"/>
    </source>
</evidence>
<dbReference type="EMBL" id="JAQOSQ010000022">
    <property type="protein sequence ID" value="MDJ1184926.1"/>
    <property type="molecule type" value="Genomic_DNA"/>
</dbReference>
<proteinExistence type="predicted"/>
<feature type="transmembrane region" description="Helical" evidence="1">
    <location>
        <begin position="52"/>
        <end position="73"/>
    </location>
</feature>
<accession>A0ABT7C2M1</accession>
<evidence type="ECO:0000256" key="1">
    <source>
        <dbReference type="SAM" id="Phobius"/>
    </source>
</evidence>
<name>A0ABT7C2M1_9CYAN</name>
<keyword evidence="1" id="KW-0812">Transmembrane</keyword>
<keyword evidence="1" id="KW-0472">Membrane</keyword>
<organism evidence="2 3">
    <name type="scientific">Roseofilum casamattae BLCC-M143</name>
    <dbReference type="NCBI Taxonomy" id="3022442"/>
    <lineage>
        <taxon>Bacteria</taxon>
        <taxon>Bacillati</taxon>
        <taxon>Cyanobacteriota</taxon>
        <taxon>Cyanophyceae</taxon>
        <taxon>Desertifilales</taxon>
        <taxon>Desertifilaceae</taxon>
        <taxon>Roseofilum</taxon>
        <taxon>Roseofilum casamattae</taxon>
    </lineage>
</organism>
<comment type="caution">
    <text evidence="2">The sequence shown here is derived from an EMBL/GenBank/DDBJ whole genome shotgun (WGS) entry which is preliminary data.</text>
</comment>
<feature type="transmembrane region" description="Helical" evidence="1">
    <location>
        <begin position="12"/>
        <end position="32"/>
    </location>
</feature>
<gene>
    <name evidence="2" type="ORF">PMH09_17190</name>
</gene>
<evidence type="ECO:0000313" key="3">
    <source>
        <dbReference type="Proteomes" id="UP001232992"/>
    </source>
</evidence>
<reference evidence="2 3" key="1">
    <citation type="submission" date="2023-01" db="EMBL/GenBank/DDBJ databases">
        <title>Novel diversity within Roseofilum (Cyanobacteria; Desertifilaceae) from marine benthic mats with descriptions of four novel species.</title>
        <authorList>
            <person name="Wang Y."/>
            <person name="Berthold D.E."/>
            <person name="Hu J."/>
            <person name="Lefler F.W."/>
            <person name="Laughinghouse H.D. IV."/>
        </authorList>
    </citation>
    <scope>NUCLEOTIDE SEQUENCE [LARGE SCALE GENOMIC DNA]</scope>
    <source>
        <strain evidence="2 3">BLCC-M143</strain>
    </source>
</reference>
<keyword evidence="1" id="KW-1133">Transmembrane helix</keyword>